<comment type="cofactor">
    <cofactor evidence="1 6">
        <name>heme</name>
        <dbReference type="ChEBI" id="CHEBI:30413"/>
    </cofactor>
</comment>
<dbReference type="PROSITE" id="PS00086">
    <property type="entry name" value="CYTOCHROME_P450"/>
    <property type="match status" value="1"/>
</dbReference>
<keyword evidence="5 6" id="KW-0408">Iron</keyword>
<comment type="caution">
    <text evidence="8">The sequence shown here is derived from an EMBL/GenBank/DDBJ whole genome shotgun (WGS) entry which is preliminary data.</text>
</comment>
<dbReference type="EMBL" id="LUGG01000007">
    <property type="protein sequence ID" value="OBZ73117.1"/>
    <property type="molecule type" value="Genomic_DNA"/>
</dbReference>
<keyword evidence="7" id="KW-0503">Monooxygenase</keyword>
<dbReference type="OrthoDB" id="1844152at2759"/>
<dbReference type="PRINTS" id="PR00465">
    <property type="entry name" value="EP450IV"/>
</dbReference>
<evidence type="ECO:0000313" key="8">
    <source>
        <dbReference type="EMBL" id="OBZ73117.1"/>
    </source>
</evidence>
<evidence type="ECO:0000256" key="4">
    <source>
        <dbReference type="ARBA" id="ARBA00023002"/>
    </source>
</evidence>
<keyword evidence="6 7" id="KW-0349">Heme</keyword>
<evidence type="ECO:0000256" key="3">
    <source>
        <dbReference type="ARBA" id="ARBA00022723"/>
    </source>
</evidence>
<reference evidence="8 9" key="1">
    <citation type="submission" date="2016-03" db="EMBL/GenBank/DDBJ databases">
        <title>Whole genome sequencing of Grifola frondosa 9006-11.</title>
        <authorList>
            <person name="Min B."/>
            <person name="Park H."/>
            <person name="Kim J.-G."/>
            <person name="Cho H."/>
            <person name="Oh Y.-L."/>
            <person name="Kong W.-S."/>
            <person name="Choi I.-G."/>
        </authorList>
    </citation>
    <scope>NUCLEOTIDE SEQUENCE [LARGE SCALE GENOMIC DNA]</scope>
    <source>
        <strain evidence="8 9">9006-11</strain>
    </source>
</reference>
<evidence type="ECO:0000313" key="9">
    <source>
        <dbReference type="Proteomes" id="UP000092993"/>
    </source>
</evidence>
<proteinExistence type="inferred from homology"/>
<dbReference type="Pfam" id="PF00067">
    <property type="entry name" value="p450"/>
    <property type="match status" value="1"/>
</dbReference>
<comment type="similarity">
    <text evidence="2 7">Belongs to the cytochrome P450 family.</text>
</comment>
<dbReference type="InterPro" id="IPR001128">
    <property type="entry name" value="Cyt_P450"/>
</dbReference>
<evidence type="ECO:0000256" key="6">
    <source>
        <dbReference type="PIRSR" id="PIRSR602403-1"/>
    </source>
</evidence>
<evidence type="ECO:0000256" key="5">
    <source>
        <dbReference type="ARBA" id="ARBA00023004"/>
    </source>
</evidence>
<evidence type="ECO:0000256" key="2">
    <source>
        <dbReference type="ARBA" id="ARBA00010617"/>
    </source>
</evidence>
<dbReference type="InterPro" id="IPR017972">
    <property type="entry name" value="Cyt_P450_CS"/>
</dbReference>
<accession>A0A1C7M947</accession>
<organism evidence="8 9">
    <name type="scientific">Grifola frondosa</name>
    <name type="common">Maitake</name>
    <name type="synonym">Polyporus frondosus</name>
    <dbReference type="NCBI Taxonomy" id="5627"/>
    <lineage>
        <taxon>Eukaryota</taxon>
        <taxon>Fungi</taxon>
        <taxon>Dikarya</taxon>
        <taxon>Basidiomycota</taxon>
        <taxon>Agaricomycotina</taxon>
        <taxon>Agaricomycetes</taxon>
        <taxon>Polyporales</taxon>
        <taxon>Grifolaceae</taxon>
        <taxon>Grifola</taxon>
    </lineage>
</organism>
<protein>
    <submittedName>
        <fullName evidence="8">Ent-kaurene oxidase</fullName>
    </submittedName>
</protein>
<dbReference type="GO" id="GO:0020037">
    <property type="term" value="F:heme binding"/>
    <property type="evidence" value="ECO:0007669"/>
    <property type="project" value="InterPro"/>
</dbReference>
<name>A0A1C7M947_GRIFR</name>
<dbReference type="GO" id="GO:0005506">
    <property type="term" value="F:iron ion binding"/>
    <property type="evidence" value="ECO:0007669"/>
    <property type="project" value="InterPro"/>
</dbReference>
<evidence type="ECO:0000256" key="7">
    <source>
        <dbReference type="RuleBase" id="RU000461"/>
    </source>
</evidence>
<gene>
    <name evidence="8" type="primary">CYP503A1_4</name>
    <name evidence="8" type="ORF">A0H81_06657</name>
</gene>
<dbReference type="Proteomes" id="UP000092993">
    <property type="component" value="Unassembled WGS sequence"/>
</dbReference>
<dbReference type="Gene3D" id="1.10.630.10">
    <property type="entry name" value="Cytochrome P450"/>
    <property type="match status" value="1"/>
</dbReference>
<keyword evidence="9" id="KW-1185">Reference proteome</keyword>
<dbReference type="GO" id="GO:0004497">
    <property type="term" value="F:monooxygenase activity"/>
    <property type="evidence" value="ECO:0007669"/>
    <property type="project" value="UniProtKB-KW"/>
</dbReference>
<dbReference type="InterPro" id="IPR002403">
    <property type="entry name" value="Cyt_P450_E_grp-IV"/>
</dbReference>
<dbReference type="CDD" id="cd11041">
    <property type="entry name" value="CYP503A1-like"/>
    <property type="match status" value="1"/>
</dbReference>
<keyword evidence="4 7" id="KW-0560">Oxidoreductase</keyword>
<dbReference type="STRING" id="5627.A0A1C7M947"/>
<dbReference type="InterPro" id="IPR036396">
    <property type="entry name" value="Cyt_P450_sf"/>
</dbReference>
<dbReference type="AlphaFoldDB" id="A0A1C7M947"/>
<dbReference type="GO" id="GO:0016705">
    <property type="term" value="F:oxidoreductase activity, acting on paired donors, with incorporation or reduction of molecular oxygen"/>
    <property type="evidence" value="ECO:0007669"/>
    <property type="project" value="InterPro"/>
</dbReference>
<feature type="binding site" description="axial binding residue" evidence="6">
    <location>
        <position position="373"/>
    </location>
    <ligand>
        <name>heme</name>
        <dbReference type="ChEBI" id="CHEBI:30413"/>
    </ligand>
    <ligandPart>
        <name>Fe</name>
        <dbReference type="ChEBI" id="CHEBI:18248"/>
    </ligandPart>
</feature>
<dbReference type="SUPFAM" id="SSF48264">
    <property type="entry name" value="Cytochrome P450"/>
    <property type="match status" value="1"/>
</dbReference>
<sequence length="434" mass="48762">MEYVSVFTFILGSLSLFLVLASVMKSKDRRLDSIPTIGSSSSILSYYDAFKFMFHAADMVQEGYEKHKGGAFKYARFGSWRVVVTGPRLIEDLCKAGDAQLSLEEAANEHLTMQFLWLEMNGLRDPDYCSMTQQFAAGVMKSAAIINLFPDFLKPIVGTNLHKAPASRKHAMRHLAPIIAQRRRSMAEYGDDWVDKPNDLLQWLMEAAEGEERKSEALVLRILTLNFASIHTTSITFTHALYHLAANPEYLELLREEVDEIVRKEGWTKASIGKMHRVDSFLKESQRISVWGALTISRKAMQDFTFSDGTVIPAGTLVSTASLATHLDESVYADAKKFKPWRFVSAHDDEGGSHQLVSTSTEYTPFGHGRHACPGRFFAANELKTFLAHIVATYDVEMEEAGVHPPATWFGTTHVPNMTANVMFRARRSLSLYD</sequence>
<dbReference type="OMA" id="DHAMSIF"/>
<dbReference type="PANTHER" id="PTHR46206">
    <property type="entry name" value="CYTOCHROME P450"/>
    <property type="match status" value="1"/>
</dbReference>
<keyword evidence="3 6" id="KW-0479">Metal-binding</keyword>
<evidence type="ECO:0000256" key="1">
    <source>
        <dbReference type="ARBA" id="ARBA00001971"/>
    </source>
</evidence>